<accession>A0A7N2ME15</accession>
<dbReference type="AlphaFoldDB" id="A0A7N2ME15"/>
<evidence type="ECO:0000313" key="5">
    <source>
        <dbReference type="EnsemblPlants" id="QL08p058780:mrna"/>
    </source>
</evidence>
<sequence length="281" mass="30678">MCMESLTRLFCQVKLLLAVILLQFGYAGLSIIVKFALNQGMSHYVLVAYRMSVVTAVIAPLAIVLDSPVLDQNLFYLGMKYTDTSFTSAMCNILPAFAFFMAWVFRLEMVNVRRLHNQAKILRAIVGVGGAFLMTLIKGPSLNLLWTEGRNPHDQSASAAHKQDLIKGALIIIASSGLASSFFKLALTLKSYPAKLSLTTLICISGMVEGTIVALAFEKGNVAVWSIHWDYKLLASVYGFWGSVPLVHSDTEAPNEQQMAILTESMGNLNHVGINITSSPA</sequence>
<keyword evidence="2 4" id="KW-1133">Transmembrane helix</keyword>
<evidence type="ECO:0000256" key="3">
    <source>
        <dbReference type="ARBA" id="ARBA00023136"/>
    </source>
</evidence>
<feature type="transmembrane region" description="Helical" evidence="4">
    <location>
        <begin position="15"/>
        <end position="37"/>
    </location>
</feature>
<evidence type="ECO:0000313" key="6">
    <source>
        <dbReference type="Proteomes" id="UP000594261"/>
    </source>
</evidence>
<dbReference type="EnsemblPlants" id="QL08p058780:mrna">
    <property type="protein sequence ID" value="QL08p058780:mrna"/>
    <property type="gene ID" value="QL08p058780"/>
</dbReference>
<feature type="transmembrane region" description="Helical" evidence="4">
    <location>
        <begin position="85"/>
        <end position="105"/>
    </location>
</feature>
<proteinExistence type="predicted"/>
<feature type="transmembrane region" description="Helical" evidence="4">
    <location>
        <begin position="125"/>
        <end position="146"/>
    </location>
</feature>
<name>A0A7N2ME15_QUELO</name>
<dbReference type="EMBL" id="LRBV02000008">
    <property type="status" value="NOT_ANNOTATED_CDS"/>
    <property type="molecule type" value="Genomic_DNA"/>
</dbReference>
<evidence type="ECO:0008006" key="7">
    <source>
        <dbReference type="Google" id="ProtNLM"/>
    </source>
</evidence>
<dbReference type="GO" id="GO:0022857">
    <property type="term" value="F:transmembrane transporter activity"/>
    <property type="evidence" value="ECO:0007669"/>
    <property type="project" value="InterPro"/>
</dbReference>
<keyword evidence="1 4" id="KW-0812">Transmembrane</keyword>
<organism evidence="5 6">
    <name type="scientific">Quercus lobata</name>
    <name type="common">Valley oak</name>
    <dbReference type="NCBI Taxonomy" id="97700"/>
    <lineage>
        <taxon>Eukaryota</taxon>
        <taxon>Viridiplantae</taxon>
        <taxon>Streptophyta</taxon>
        <taxon>Embryophyta</taxon>
        <taxon>Tracheophyta</taxon>
        <taxon>Spermatophyta</taxon>
        <taxon>Magnoliopsida</taxon>
        <taxon>eudicotyledons</taxon>
        <taxon>Gunneridae</taxon>
        <taxon>Pentapetalae</taxon>
        <taxon>rosids</taxon>
        <taxon>fabids</taxon>
        <taxon>Fagales</taxon>
        <taxon>Fagaceae</taxon>
        <taxon>Quercus</taxon>
    </lineage>
</organism>
<keyword evidence="3 4" id="KW-0472">Membrane</keyword>
<dbReference type="Proteomes" id="UP000594261">
    <property type="component" value="Chromosome 8"/>
</dbReference>
<dbReference type="PANTHER" id="PTHR31218">
    <property type="entry name" value="WAT1-RELATED PROTEIN"/>
    <property type="match status" value="1"/>
</dbReference>
<protein>
    <recommendedName>
        <fullName evidence="7">WAT1-related protein</fullName>
    </recommendedName>
</protein>
<dbReference type="Gramene" id="QL08p058780:mrna">
    <property type="protein sequence ID" value="QL08p058780:mrna"/>
    <property type="gene ID" value="QL08p058780"/>
</dbReference>
<dbReference type="GO" id="GO:0016020">
    <property type="term" value="C:membrane"/>
    <property type="evidence" value="ECO:0007669"/>
    <property type="project" value="InterPro"/>
</dbReference>
<feature type="transmembrane region" description="Helical" evidence="4">
    <location>
        <begin position="44"/>
        <end position="65"/>
    </location>
</feature>
<keyword evidence="6" id="KW-1185">Reference proteome</keyword>
<dbReference type="InParanoid" id="A0A7N2ME15"/>
<evidence type="ECO:0000256" key="1">
    <source>
        <dbReference type="ARBA" id="ARBA00022692"/>
    </source>
</evidence>
<evidence type="ECO:0000256" key="2">
    <source>
        <dbReference type="ARBA" id="ARBA00022989"/>
    </source>
</evidence>
<reference evidence="5" key="2">
    <citation type="submission" date="2021-01" db="UniProtKB">
        <authorList>
            <consortium name="EnsemblPlants"/>
        </authorList>
    </citation>
    <scope>IDENTIFICATION</scope>
</reference>
<reference evidence="5 6" key="1">
    <citation type="journal article" date="2016" name="G3 (Bethesda)">
        <title>First Draft Assembly and Annotation of the Genome of a California Endemic Oak Quercus lobata Nee (Fagaceae).</title>
        <authorList>
            <person name="Sork V.L."/>
            <person name="Fitz-Gibbon S.T."/>
            <person name="Puiu D."/>
            <person name="Crepeau M."/>
            <person name="Gugger P.F."/>
            <person name="Sherman R."/>
            <person name="Stevens K."/>
            <person name="Langley C.H."/>
            <person name="Pellegrini M."/>
            <person name="Salzberg S.L."/>
        </authorList>
    </citation>
    <scope>NUCLEOTIDE SEQUENCE [LARGE SCALE GENOMIC DNA]</scope>
    <source>
        <strain evidence="5 6">cv. SW786</strain>
    </source>
</reference>
<evidence type="ECO:0000256" key="4">
    <source>
        <dbReference type="SAM" id="Phobius"/>
    </source>
</evidence>
<dbReference type="InterPro" id="IPR030184">
    <property type="entry name" value="WAT1-related"/>
</dbReference>
<feature type="transmembrane region" description="Helical" evidence="4">
    <location>
        <begin position="166"/>
        <end position="186"/>
    </location>
</feature>